<accession>A0ACB8SVD0</accession>
<sequence>MYWHERTMAWVRTIANEVTSKMILAIICGASARCEAAVQGQLGEPVGAGVGKGGGLWWAVKTTRKGRVLEKLGAI</sequence>
<proteinExistence type="predicted"/>
<name>A0ACB8SVD0_9AGAM</name>
<gene>
    <name evidence="1" type="ORF">BV25DRAFT_1828248</name>
</gene>
<comment type="caution">
    <text evidence="1">The sequence shown here is derived from an EMBL/GenBank/DDBJ whole genome shotgun (WGS) entry which is preliminary data.</text>
</comment>
<protein>
    <submittedName>
        <fullName evidence="1">Uncharacterized protein</fullName>
    </submittedName>
</protein>
<reference evidence="1" key="1">
    <citation type="submission" date="2021-03" db="EMBL/GenBank/DDBJ databases">
        <authorList>
            <consortium name="DOE Joint Genome Institute"/>
            <person name="Ahrendt S."/>
            <person name="Looney B.P."/>
            <person name="Miyauchi S."/>
            <person name="Morin E."/>
            <person name="Drula E."/>
            <person name="Courty P.E."/>
            <person name="Chicoki N."/>
            <person name="Fauchery L."/>
            <person name="Kohler A."/>
            <person name="Kuo A."/>
            <person name="Labutti K."/>
            <person name="Pangilinan J."/>
            <person name="Lipzen A."/>
            <person name="Riley R."/>
            <person name="Andreopoulos W."/>
            <person name="He G."/>
            <person name="Johnson J."/>
            <person name="Barry K.W."/>
            <person name="Grigoriev I.V."/>
            <person name="Nagy L."/>
            <person name="Hibbett D."/>
            <person name="Henrissat B."/>
            <person name="Matheny P.B."/>
            <person name="Labbe J."/>
            <person name="Martin F."/>
        </authorList>
    </citation>
    <scope>NUCLEOTIDE SEQUENCE</scope>
    <source>
        <strain evidence="1">HHB10654</strain>
    </source>
</reference>
<dbReference type="EMBL" id="MU277221">
    <property type="protein sequence ID" value="KAI0060132.1"/>
    <property type="molecule type" value="Genomic_DNA"/>
</dbReference>
<evidence type="ECO:0000313" key="2">
    <source>
        <dbReference type="Proteomes" id="UP000814140"/>
    </source>
</evidence>
<reference evidence="1" key="2">
    <citation type="journal article" date="2022" name="New Phytol.">
        <title>Evolutionary transition to the ectomycorrhizal habit in the genomes of a hyperdiverse lineage of mushroom-forming fungi.</title>
        <authorList>
            <person name="Looney B."/>
            <person name="Miyauchi S."/>
            <person name="Morin E."/>
            <person name="Drula E."/>
            <person name="Courty P.E."/>
            <person name="Kohler A."/>
            <person name="Kuo A."/>
            <person name="LaButti K."/>
            <person name="Pangilinan J."/>
            <person name="Lipzen A."/>
            <person name="Riley R."/>
            <person name="Andreopoulos W."/>
            <person name="He G."/>
            <person name="Johnson J."/>
            <person name="Nolan M."/>
            <person name="Tritt A."/>
            <person name="Barry K.W."/>
            <person name="Grigoriev I.V."/>
            <person name="Nagy L.G."/>
            <person name="Hibbett D."/>
            <person name="Henrissat B."/>
            <person name="Matheny P.B."/>
            <person name="Labbe J."/>
            <person name="Martin F.M."/>
        </authorList>
    </citation>
    <scope>NUCLEOTIDE SEQUENCE</scope>
    <source>
        <strain evidence="1">HHB10654</strain>
    </source>
</reference>
<organism evidence="1 2">
    <name type="scientific">Artomyces pyxidatus</name>
    <dbReference type="NCBI Taxonomy" id="48021"/>
    <lineage>
        <taxon>Eukaryota</taxon>
        <taxon>Fungi</taxon>
        <taxon>Dikarya</taxon>
        <taxon>Basidiomycota</taxon>
        <taxon>Agaricomycotina</taxon>
        <taxon>Agaricomycetes</taxon>
        <taxon>Russulales</taxon>
        <taxon>Auriscalpiaceae</taxon>
        <taxon>Artomyces</taxon>
    </lineage>
</organism>
<keyword evidence="2" id="KW-1185">Reference proteome</keyword>
<dbReference type="Proteomes" id="UP000814140">
    <property type="component" value="Unassembled WGS sequence"/>
</dbReference>
<feature type="non-terminal residue" evidence="1">
    <location>
        <position position="75"/>
    </location>
</feature>
<evidence type="ECO:0000313" key="1">
    <source>
        <dbReference type="EMBL" id="KAI0060132.1"/>
    </source>
</evidence>